<dbReference type="Proteomes" id="UP001558652">
    <property type="component" value="Unassembled WGS sequence"/>
</dbReference>
<feature type="compositionally biased region" description="Polar residues" evidence="1">
    <location>
        <begin position="181"/>
        <end position="202"/>
    </location>
</feature>
<keyword evidence="3" id="KW-1185">Reference proteome</keyword>
<accession>A0ABD0YA18</accession>
<organism evidence="2 3">
    <name type="scientific">Ranatra chinensis</name>
    <dbReference type="NCBI Taxonomy" id="642074"/>
    <lineage>
        <taxon>Eukaryota</taxon>
        <taxon>Metazoa</taxon>
        <taxon>Ecdysozoa</taxon>
        <taxon>Arthropoda</taxon>
        <taxon>Hexapoda</taxon>
        <taxon>Insecta</taxon>
        <taxon>Pterygota</taxon>
        <taxon>Neoptera</taxon>
        <taxon>Paraneoptera</taxon>
        <taxon>Hemiptera</taxon>
        <taxon>Heteroptera</taxon>
        <taxon>Panheteroptera</taxon>
        <taxon>Nepomorpha</taxon>
        <taxon>Nepidae</taxon>
        <taxon>Ranatrinae</taxon>
        <taxon>Ranatra</taxon>
    </lineage>
</organism>
<name>A0ABD0YA18_9HEMI</name>
<protein>
    <submittedName>
        <fullName evidence="2">Uncharacterized protein</fullName>
    </submittedName>
</protein>
<proteinExistence type="predicted"/>
<sequence>MRLPSRALRMESPQDIESEGREGREGGHNSESEWLRDFQTESRVVELKFGAGFLVLGVVCRVRGVLVRRPARRGASHERRVTYNWFSVTFSDARGVSPSSSLNLLEDSTLLEESISGVQGSEESGSLRVSGAFWVVVQVTTGRKRFGPTYSEQEATDNDSAQLYGGIRLTVGKADEAFNMRSETSKSPPFTARSTPEVSSPAPNAGLKRKLGDLKLKYYAGVLLEAVDLGSILQTVPEPRLIAPEGRGWWDTHLARHGTGPKSKEKRYK</sequence>
<feature type="compositionally biased region" description="Basic and acidic residues" evidence="1">
    <location>
        <begin position="18"/>
        <end position="33"/>
    </location>
</feature>
<gene>
    <name evidence="2" type="ORF">AAG570_001971</name>
</gene>
<comment type="caution">
    <text evidence="2">The sequence shown here is derived from an EMBL/GenBank/DDBJ whole genome shotgun (WGS) entry which is preliminary data.</text>
</comment>
<feature type="region of interest" description="Disordered" evidence="1">
    <location>
        <begin position="181"/>
        <end position="204"/>
    </location>
</feature>
<reference evidence="2 3" key="1">
    <citation type="submission" date="2024-07" db="EMBL/GenBank/DDBJ databases">
        <title>Chromosome-level genome assembly of the water stick insect Ranatra chinensis (Heteroptera: Nepidae).</title>
        <authorList>
            <person name="Liu X."/>
        </authorList>
    </citation>
    <scope>NUCLEOTIDE SEQUENCE [LARGE SCALE GENOMIC DNA]</scope>
    <source>
        <strain evidence="2">Cailab_2021Rc</strain>
        <tissue evidence="2">Muscle</tissue>
    </source>
</reference>
<feature type="region of interest" description="Disordered" evidence="1">
    <location>
        <begin position="1"/>
        <end position="33"/>
    </location>
</feature>
<evidence type="ECO:0000313" key="3">
    <source>
        <dbReference type="Proteomes" id="UP001558652"/>
    </source>
</evidence>
<evidence type="ECO:0000313" key="2">
    <source>
        <dbReference type="EMBL" id="KAL1124201.1"/>
    </source>
</evidence>
<dbReference type="EMBL" id="JBFDAA010000011">
    <property type="protein sequence ID" value="KAL1124201.1"/>
    <property type="molecule type" value="Genomic_DNA"/>
</dbReference>
<evidence type="ECO:0000256" key="1">
    <source>
        <dbReference type="SAM" id="MobiDB-lite"/>
    </source>
</evidence>
<dbReference type="AlphaFoldDB" id="A0ABD0YA18"/>